<evidence type="ECO:0000313" key="2">
    <source>
        <dbReference type="EMBL" id="EGO27708.1"/>
    </source>
</evidence>
<dbReference type="Proteomes" id="UP000008064">
    <property type="component" value="Unassembled WGS sequence"/>
</dbReference>
<reference evidence="3" key="1">
    <citation type="journal article" date="2011" name="Science">
        <title>The plant cell wall-decomposing machinery underlies the functional diversity of forest fungi.</title>
        <authorList>
            <person name="Eastwood D.C."/>
            <person name="Floudas D."/>
            <person name="Binder M."/>
            <person name="Majcherczyk A."/>
            <person name="Schneider P."/>
            <person name="Aerts A."/>
            <person name="Asiegbu F.O."/>
            <person name="Baker S.E."/>
            <person name="Barry K."/>
            <person name="Bendiksby M."/>
            <person name="Blumentritt M."/>
            <person name="Coutinho P.M."/>
            <person name="Cullen D."/>
            <person name="de Vries R.P."/>
            <person name="Gathman A."/>
            <person name="Goodell B."/>
            <person name="Henrissat B."/>
            <person name="Ihrmark K."/>
            <person name="Kauserud H."/>
            <person name="Kohler A."/>
            <person name="LaButti K."/>
            <person name="Lapidus A."/>
            <person name="Lavin J.L."/>
            <person name="Lee Y.-H."/>
            <person name="Lindquist E."/>
            <person name="Lilly W."/>
            <person name="Lucas S."/>
            <person name="Morin E."/>
            <person name="Murat C."/>
            <person name="Oguiza J.A."/>
            <person name="Park J."/>
            <person name="Pisabarro A.G."/>
            <person name="Riley R."/>
            <person name="Rosling A."/>
            <person name="Salamov A."/>
            <person name="Schmidt O."/>
            <person name="Schmutz J."/>
            <person name="Skrede I."/>
            <person name="Stenlid J."/>
            <person name="Wiebenga A."/>
            <person name="Xie X."/>
            <person name="Kuees U."/>
            <person name="Hibbett D.S."/>
            <person name="Hoffmeister D."/>
            <person name="Hoegberg N."/>
            <person name="Martin F."/>
            <person name="Grigoriev I.V."/>
            <person name="Watkinson S.C."/>
        </authorList>
    </citation>
    <scope>NUCLEOTIDE SEQUENCE [LARGE SCALE GENOMIC DNA]</scope>
    <source>
        <strain evidence="3">S7.9</strain>
    </source>
</reference>
<name>F8NPL7_SERL9</name>
<protein>
    <submittedName>
        <fullName evidence="2">Uncharacterized protein</fullName>
    </submittedName>
</protein>
<dbReference type="KEGG" id="sla:SERLADRAFT_383076"/>
<dbReference type="RefSeq" id="XP_007315799.1">
    <property type="nucleotide sequence ID" value="XM_007315737.1"/>
</dbReference>
<organism evidence="3">
    <name type="scientific">Serpula lacrymans var. lacrymans (strain S7.9)</name>
    <name type="common">Dry rot fungus</name>
    <dbReference type="NCBI Taxonomy" id="578457"/>
    <lineage>
        <taxon>Eukaryota</taxon>
        <taxon>Fungi</taxon>
        <taxon>Dikarya</taxon>
        <taxon>Basidiomycota</taxon>
        <taxon>Agaricomycotina</taxon>
        <taxon>Agaricomycetes</taxon>
        <taxon>Agaricomycetidae</taxon>
        <taxon>Boletales</taxon>
        <taxon>Coniophorineae</taxon>
        <taxon>Serpulaceae</taxon>
        <taxon>Serpula</taxon>
    </lineage>
</organism>
<dbReference type="EMBL" id="GL945431">
    <property type="protein sequence ID" value="EGO27708.1"/>
    <property type="molecule type" value="Genomic_DNA"/>
</dbReference>
<proteinExistence type="predicted"/>
<dbReference type="AlphaFoldDB" id="F8NPL7"/>
<sequence length="57" mass="6309">MSQTWKNLGVNVPFAVNLIPAVRKLVGLTEQKGLSRTGSAEAFHPHDKEDCLEERSC</sequence>
<accession>F8NPL7</accession>
<gene>
    <name evidence="2" type="ORF">SERLADRAFT_383076</name>
</gene>
<feature type="region of interest" description="Disordered" evidence="1">
    <location>
        <begin position="34"/>
        <end position="57"/>
    </location>
</feature>
<dbReference type="HOGENOM" id="CLU_2997880_0_0_1"/>
<dbReference type="GeneID" id="18811032"/>
<feature type="compositionally biased region" description="Basic and acidic residues" evidence="1">
    <location>
        <begin position="43"/>
        <end position="57"/>
    </location>
</feature>
<evidence type="ECO:0000313" key="3">
    <source>
        <dbReference type="Proteomes" id="UP000008064"/>
    </source>
</evidence>
<evidence type="ECO:0000256" key="1">
    <source>
        <dbReference type="SAM" id="MobiDB-lite"/>
    </source>
</evidence>